<dbReference type="EMBL" id="CAXAMM010038722">
    <property type="protein sequence ID" value="CAK9080418.1"/>
    <property type="molecule type" value="Genomic_DNA"/>
</dbReference>
<dbReference type="Proteomes" id="UP001642464">
    <property type="component" value="Unassembled WGS sequence"/>
</dbReference>
<reference evidence="1 2" key="1">
    <citation type="submission" date="2024-02" db="EMBL/GenBank/DDBJ databases">
        <authorList>
            <person name="Chen Y."/>
            <person name="Shah S."/>
            <person name="Dougan E. K."/>
            <person name="Thang M."/>
            <person name="Chan C."/>
        </authorList>
    </citation>
    <scope>NUCLEOTIDE SEQUENCE [LARGE SCALE GENOMIC DNA]</scope>
</reference>
<protein>
    <submittedName>
        <fullName evidence="1">Uncharacterized protein</fullName>
    </submittedName>
</protein>
<feature type="non-terminal residue" evidence="1">
    <location>
        <position position="1"/>
    </location>
</feature>
<comment type="caution">
    <text evidence="1">The sequence shown here is derived from an EMBL/GenBank/DDBJ whole genome shotgun (WGS) entry which is preliminary data.</text>
</comment>
<evidence type="ECO:0000313" key="2">
    <source>
        <dbReference type="Proteomes" id="UP001642464"/>
    </source>
</evidence>
<keyword evidence="2" id="KW-1185">Reference proteome</keyword>
<gene>
    <name evidence="1" type="ORF">SCF082_LOCUS38332</name>
</gene>
<sequence length="141" mass="15404">RLRIETRFSRCAELSLDTLNTAMPIGAFLLSVPLKPLVEGVIDVSPFPEDDDSASESCSPLPVPRSRAVYDGHGVRPRRTASVLVQEMMALEEVEESVKPVGANNQELPIGQQAMVLDGTRVMHSGLAEISADRYTDLDQQ</sequence>
<organism evidence="1 2">
    <name type="scientific">Durusdinium trenchii</name>
    <dbReference type="NCBI Taxonomy" id="1381693"/>
    <lineage>
        <taxon>Eukaryota</taxon>
        <taxon>Sar</taxon>
        <taxon>Alveolata</taxon>
        <taxon>Dinophyceae</taxon>
        <taxon>Suessiales</taxon>
        <taxon>Symbiodiniaceae</taxon>
        <taxon>Durusdinium</taxon>
    </lineage>
</organism>
<evidence type="ECO:0000313" key="1">
    <source>
        <dbReference type="EMBL" id="CAK9080418.1"/>
    </source>
</evidence>
<accession>A0ABP0PXT0</accession>
<proteinExistence type="predicted"/>
<name>A0ABP0PXT0_9DINO</name>